<dbReference type="AlphaFoldDB" id="A0A1F5LT08"/>
<reference evidence="9 10" key="1">
    <citation type="journal article" date="2016" name="Sci. Rep.">
        <title>Penicillium arizonense, a new, genome sequenced fungal species, reveals a high chemical diversity in secreted metabolites.</title>
        <authorList>
            <person name="Grijseels S."/>
            <person name="Nielsen J.C."/>
            <person name="Randelovic M."/>
            <person name="Nielsen J."/>
            <person name="Nielsen K.F."/>
            <person name="Workman M."/>
            <person name="Frisvad J.C."/>
        </authorList>
    </citation>
    <scope>NUCLEOTIDE SEQUENCE [LARGE SCALE GENOMIC DNA]</scope>
    <source>
        <strain evidence="9 10">CBS 141311</strain>
    </source>
</reference>
<accession>A0A1F5LT08</accession>
<comment type="function">
    <text evidence="5">Decapping enzyme for NAD-capped RNAs: specifically hydrolyzes the nicotinamide adenine dinucleotide (NAD) cap from a subset of RNAs by removing the entire NAD moiety from the 5'-end of an NAD-capped RNA. The NAD-cap is present at the 5'-end of some RNAs and snoRNAs. In contrast to the canonical 5'-end N7 methylguanosine (m7G) cap, the NAD cap promotes mRNA decay. Also acts as a non-canonical decapping enzyme that removes the entire cap structure of m7G capped or incompletely capped RNAs. Has decapping activity toward incomplete 5'-end m7G cap mRNAs such as unmethylated 5'-end-capped RNA (cap0), while it has no activity toward 2'-O-ribose methylated m7G cap (cap1). Also possesses RNA 5'-pyrophosphohydrolase activity by hydrolyzing the 5'-end triphosphate to release pyrophosphates. Stimulates exoribonuclease activity of Rat1, allowing it to degrade RNAs with stable secondary structure more effectively.</text>
</comment>
<dbReference type="GO" id="GO:0003723">
    <property type="term" value="F:RNA binding"/>
    <property type="evidence" value="ECO:0007669"/>
    <property type="project" value="UniProtKB-KW"/>
</dbReference>
<dbReference type="InterPro" id="IPR039039">
    <property type="entry name" value="RAI1-like_fam"/>
</dbReference>
<dbReference type="EC" id="3.6.1.-" evidence="7"/>
<protein>
    <recommendedName>
        <fullName evidence="7">Decapping nuclease</fullName>
        <ecNumber evidence="7">3.6.1.-</ecNumber>
    </recommendedName>
</protein>
<dbReference type="GO" id="GO:0005829">
    <property type="term" value="C:cytosol"/>
    <property type="evidence" value="ECO:0007669"/>
    <property type="project" value="TreeGrafter"/>
</dbReference>
<comment type="catalytic activity">
    <reaction evidence="4">
        <text>a 5'-end triphospho-ribonucleoside in mRNA + H2O = a 5'-end phospho-ribonucleoside in mRNA + diphosphate + H(+)</text>
        <dbReference type="Rhea" id="RHEA:78683"/>
        <dbReference type="Rhea" id="RHEA-COMP:15692"/>
        <dbReference type="Rhea" id="RHEA-COMP:17164"/>
        <dbReference type="ChEBI" id="CHEBI:15377"/>
        <dbReference type="ChEBI" id="CHEBI:15378"/>
        <dbReference type="ChEBI" id="CHEBI:33019"/>
        <dbReference type="ChEBI" id="CHEBI:138282"/>
        <dbReference type="ChEBI" id="CHEBI:167618"/>
    </reaction>
    <physiologicalReaction direction="left-to-right" evidence="4">
        <dbReference type="Rhea" id="RHEA:78684"/>
    </physiologicalReaction>
</comment>
<dbReference type="GO" id="GO:0110155">
    <property type="term" value="P:NAD-cap decapping"/>
    <property type="evidence" value="ECO:0007669"/>
    <property type="project" value="TreeGrafter"/>
</dbReference>
<evidence type="ECO:0000256" key="6">
    <source>
        <dbReference type="ARBA" id="ARBA00048124"/>
    </source>
</evidence>
<keyword evidence="7" id="KW-0694">RNA-binding</keyword>
<keyword evidence="7" id="KW-0479">Metal-binding</keyword>
<comment type="similarity">
    <text evidence="2 7">Belongs to the DXO/Dom3Z family.</text>
</comment>
<dbReference type="PANTHER" id="PTHR12395">
    <property type="entry name" value="DOM-3 RELATED"/>
    <property type="match status" value="1"/>
</dbReference>
<keyword evidence="7" id="KW-0378">Hydrolase</keyword>
<dbReference type="STRING" id="1835702.A0A1F5LT08"/>
<dbReference type="GO" id="GO:0005634">
    <property type="term" value="C:nucleus"/>
    <property type="evidence" value="ECO:0007669"/>
    <property type="project" value="UniProtKB-SubCell"/>
</dbReference>
<evidence type="ECO:0000256" key="7">
    <source>
        <dbReference type="RuleBase" id="RU367113"/>
    </source>
</evidence>
<dbReference type="OrthoDB" id="5853397at2759"/>
<dbReference type="GO" id="GO:0004518">
    <property type="term" value="F:nuclease activity"/>
    <property type="evidence" value="ECO:0007669"/>
    <property type="project" value="UniProtKB-KW"/>
</dbReference>
<feature type="domain" description="RAI1-like" evidence="8">
    <location>
        <begin position="22"/>
        <end position="362"/>
    </location>
</feature>
<dbReference type="PANTHER" id="PTHR12395:SF9">
    <property type="entry name" value="DECAPPING AND EXORIBONUCLEASE PROTEIN"/>
    <property type="match status" value="1"/>
</dbReference>
<sequence length="373" mass="42625">MNRSSFDIQPLHRFGGANTSIRRPKEIACFSYDDERRFSLGDSSMAYYYTPTLPADLNQGYDTFQKLNDAPDEHLDALLDTIAAHEKATEKKCDVDIVTWRGMMTKILTAPFNNNDGFEMNATCFQGTIFIEENNEYKNLQKELQHKRGSPPGMAPQELMMYWGYKFEYLAVLRKPWDESTREEIENRQNVIVNNAAQYCSVVRTGIGNTRMVLGGEVDAIWDCKPSQEGAPINWVELKTSAQIRNERDMLKYERKLLKFWAQSFLLGVPKIIVGFRDQNGICHSLEELDTASIPGKVLSVGKRSWDGNICINFAGAFLDWLKQTINREGTWRIRKQEKSSVIEVFQVEEQGHGDILSPAFKAWRTATGSMES</sequence>
<dbReference type="Pfam" id="PF08652">
    <property type="entry name" value="RAI1"/>
    <property type="match status" value="1"/>
</dbReference>
<dbReference type="GO" id="GO:0000956">
    <property type="term" value="P:nuclear-transcribed mRNA catabolic process"/>
    <property type="evidence" value="ECO:0007669"/>
    <property type="project" value="TreeGrafter"/>
</dbReference>
<dbReference type="EMBL" id="LXJU01000003">
    <property type="protein sequence ID" value="OGE56295.1"/>
    <property type="molecule type" value="Genomic_DNA"/>
</dbReference>
<comment type="catalytic activity">
    <reaction evidence="3">
        <text>a 5'-end (N(7)-methyl 5'-triphosphoguanosine)-ribonucleoside-ribonucleotide in mRNA + H2O = a (N(7)-methyl 5'-triphosphoguanosine)-nucleoside + a 5'-end phospho-ribonucleoside in mRNA + H(+)</text>
        <dbReference type="Rhea" id="RHEA:66928"/>
        <dbReference type="Rhea" id="RHEA-COMP:15692"/>
        <dbReference type="Rhea" id="RHEA-COMP:17313"/>
        <dbReference type="ChEBI" id="CHEBI:15377"/>
        <dbReference type="ChEBI" id="CHEBI:15378"/>
        <dbReference type="ChEBI" id="CHEBI:138282"/>
        <dbReference type="ChEBI" id="CHEBI:172876"/>
        <dbReference type="ChEBI" id="CHEBI:172877"/>
    </reaction>
    <physiologicalReaction direction="left-to-right" evidence="3">
        <dbReference type="Rhea" id="RHEA:66929"/>
    </physiologicalReaction>
</comment>
<keyword evidence="10" id="KW-1185">Reference proteome</keyword>
<comment type="subcellular location">
    <subcellularLocation>
        <location evidence="7">Nucleus</location>
    </subcellularLocation>
</comment>
<dbReference type="GO" id="GO:0046872">
    <property type="term" value="F:metal ion binding"/>
    <property type="evidence" value="ECO:0007669"/>
    <property type="project" value="UniProtKB-KW"/>
</dbReference>
<keyword evidence="7" id="KW-0540">Nuclease</keyword>
<organism evidence="9 10">
    <name type="scientific">Penicillium arizonense</name>
    <dbReference type="NCBI Taxonomy" id="1835702"/>
    <lineage>
        <taxon>Eukaryota</taxon>
        <taxon>Fungi</taxon>
        <taxon>Dikarya</taxon>
        <taxon>Ascomycota</taxon>
        <taxon>Pezizomycotina</taxon>
        <taxon>Eurotiomycetes</taxon>
        <taxon>Eurotiomycetidae</taxon>
        <taxon>Eurotiales</taxon>
        <taxon>Aspergillaceae</taxon>
        <taxon>Penicillium</taxon>
    </lineage>
</organism>
<evidence type="ECO:0000313" key="10">
    <source>
        <dbReference type="Proteomes" id="UP000177622"/>
    </source>
</evidence>
<dbReference type="InterPro" id="IPR013961">
    <property type="entry name" value="RAI1"/>
</dbReference>
<gene>
    <name evidence="9" type="ORF">PENARI_c003G11271</name>
</gene>
<comment type="catalytic activity">
    <reaction evidence="6">
        <text>a 5'-end NAD(+)-phospho-ribonucleoside in mRNA + H2O = a 5'-end phospho-ribonucleoside in mRNA + NAD(+) + H(+)</text>
        <dbReference type="Rhea" id="RHEA:60880"/>
        <dbReference type="Rhea" id="RHEA-COMP:15692"/>
        <dbReference type="Rhea" id="RHEA-COMP:15698"/>
        <dbReference type="ChEBI" id="CHEBI:15377"/>
        <dbReference type="ChEBI" id="CHEBI:15378"/>
        <dbReference type="ChEBI" id="CHEBI:57540"/>
        <dbReference type="ChEBI" id="CHEBI:138282"/>
        <dbReference type="ChEBI" id="CHEBI:144029"/>
    </reaction>
    <physiologicalReaction direction="left-to-right" evidence="6">
        <dbReference type="Rhea" id="RHEA:60881"/>
    </physiologicalReaction>
</comment>
<evidence type="ECO:0000256" key="5">
    <source>
        <dbReference type="ARBA" id="ARBA00046211"/>
    </source>
</evidence>
<dbReference type="GO" id="GO:0034353">
    <property type="term" value="F:mRNA 5'-diphosphatase activity"/>
    <property type="evidence" value="ECO:0007669"/>
    <property type="project" value="TreeGrafter"/>
</dbReference>
<evidence type="ECO:0000259" key="8">
    <source>
        <dbReference type="Pfam" id="PF08652"/>
    </source>
</evidence>
<name>A0A1F5LT08_PENAI</name>
<evidence type="ECO:0000313" key="9">
    <source>
        <dbReference type="EMBL" id="OGE56295.1"/>
    </source>
</evidence>
<dbReference type="GO" id="GO:0000166">
    <property type="term" value="F:nucleotide binding"/>
    <property type="evidence" value="ECO:0007669"/>
    <property type="project" value="UniProtKB-KW"/>
</dbReference>
<proteinExistence type="inferred from homology"/>
<keyword evidence="7" id="KW-0547">Nucleotide-binding</keyword>
<dbReference type="GeneID" id="34573519"/>
<evidence type="ECO:0000256" key="3">
    <source>
        <dbReference type="ARBA" id="ARBA00044676"/>
    </source>
</evidence>
<dbReference type="RefSeq" id="XP_022491723.1">
    <property type="nucleotide sequence ID" value="XM_022628785.1"/>
</dbReference>
<evidence type="ECO:0000256" key="1">
    <source>
        <dbReference type="ARBA" id="ARBA00001968"/>
    </source>
</evidence>
<keyword evidence="7" id="KW-0539">Nucleus</keyword>
<dbReference type="Proteomes" id="UP000177622">
    <property type="component" value="Unassembled WGS sequence"/>
</dbReference>
<comment type="cofactor">
    <cofactor evidence="1 7">
        <name>a divalent metal cation</name>
        <dbReference type="ChEBI" id="CHEBI:60240"/>
    </cofactor>
</comment>
<evidence type="ECO:0000256" key="2">
    <source>
        <dbReference type="ARBA" id="ARBA00006562"/>
    </source>
</evidence>
<evidence type="ECO:0000256" key="4">
    <source>
        <dbReference type="ARBA" id="ARBA00044692"/>
    </source>
</evidence>
<comment type="caution">
    <text evidence="9">The sequence shown here is derived from an EMBL/GenBank/DDBJ whole genome shotgun (WGS) entry which is preliminary data.</text>
</comment>